<dbReference type="Proteomes" id="UP000011715">
    <property type="component" value="Unassembled WGS sequence"/>
</dbReference>
<protein>
    <recommendedName>
        <fullName evidence="1">JmjC domain-containing protein</fullName>
    </recommendedName>
</protein>
<dbReference type="InterPro" id="IPR003347">
    <property type="entry name" value="JmjC_dom"/>
</dbReference>
<evidence type="ECO:0000313" key="4">
    <source>
        <dbReference type="Proteomes" id="UP000011715"/>
    </source>
</evidence>
<dbReference type="Gene3D" id="2.60.120.650">
    <property type="entry name" value="Cupin"/>
    <property type="match status" value="1"/>
</dbReference>
<dbReference type="PANTHER" id="PTHR12461">
    <property type="entry name" value="HYPOXIA-INDUCIBLE FACTOR 1 ALPHA INHIBITOR-RELATED"/>
    <property type="match status" value="1"/>
</dbReference>
<dbReference type="OrthoDB" id="263283at2759"/>
<dbReference type="OMA" id="MMEGPER"/>
<evidence type="ECO:0000313" key="3">
    <source>
        <dbReference type="EnsemblFungi" id="MAPG_00603T1"/>
    </source>
</evidence>
<dbReference type="EMBL" id="GL876966">
    <property type="protein sequence ID" value="KLU81515.1"/>
    <property type="molecule type" value="Genomic_DNA"/>
</dbReference>
<dbReference type="InterPro" id="IPR041667">
    <property type="entry name" value="Cupin_8"/>
</dbReference>
<dbReference type="PANTHER" id="PTHR12461:SF105">
    <property type="entry name" value="HYPOXIA-INDUCIBLE FACTOR 1-ALPHA INHIBITOR"/>
    <property type="match status" value="1"/>
</dbReference>
<dbReference type="EMBL" id="GL876966">
    <property type="protein sequence ID" value="KLU81516.1"/>
    <property type="molecule type" value="Genomic_DNA"/>
</dbReference>
<dbReference type="EnsemblFungi" id="MAPG_00603T0">
    <property type="protein sequence ID" value="MAPG_00603T0"/>
    <property type="gene ID" value="MAPG_00603"/>
</dbReference>
<evidence type="ECO:0000259" key="1">
    <source>
        <dbReference type="PROSITE" id="PS51184"/>
    </source>
</evidence>
<reference evidence="3" key="5">
    <citation type="submission" date="2015-06" db="UniProtKB">
        <authorList>
            <consortium name="EnsemblFungi"/>
        </authorList>
    </citation>
    <scope>IDENTIFICATION</scope>
    <source>
        <strain evidence="3">ATCC 64411</strain>
    </source>
</reference>
<organism evidence="3 4">
    <name type="scientific">Magnaporthiopsis poae (strain ATCC 64411 / 73-15)</name>
    <name type="common">Kentucky bluegrass fungus</name>
    <name type="synonym">Magnaporthe poae</name>
    <dbReference type="NCBI Taxonomy" id="644358"/>
    <lineage>
        <taxon>Eukaryota</taxon>
        <taxon>Fungi</taxon>
        <taxon>Dikarya</taxon>
        <taxon>Ascomycota</taxon>
        <taxon>Pezizomycotina</taxon>
        <taxon>Sordariomycetes</taxon>
        <taxon>Sordariomycetidae</taxon>
        <taxon>Magnaporthales</taxon>
        <taxon>Magnaporthaceae</taxon>
        <taxon>Magnaporthiopsis</taxon>
    </lineage>
</organism>
<dbReference type="eggNOG" id="KOG2132">
    <property type="taxonomic scope" value="Eukaryota"/>
</dbReference>
<keyword evidence="4" id="KW-1185">Reference proteome</keyword>
<dbReference type="SUPFAM" id="SSF51197">
    <property type="entry name" value="Clavaminate synthase-like"/>
    <property type="match status" value="1"/>
</dbReference>
<name>A0A0C4CS88_MAGP6</name>
<reference evidence="4" key="1">
    <citation type="submission" date="2010-05" db="EMBL/GenBank/DDBJ databases">
        <title>The genome sequence of Magnaporthe poae strain ATCC 64411.</title>
        <authorList>
            <person name="Ma L.-J."/>
            <person name="Dead R."/>
            <person name="Young S."/>
            <person name="Zeng Q."/>
            <person name="Koehrsen M."/>
            <person name="Alvarado L."/>
            <person name="Berlin A."/>
            <person name="Chapman S.B."/>
            <person name="Chen Z."/>
            <person name="Freedman E."/>
            <person name="Gellesch M."/>
            <person name="Goldberg J."/>
            <person name="Griggs A."/>
            <person name="Gujja S."/>
            <person name="Heilman E.R."/>
            <person name="Heiman D."/>
            <person name="Hepburn T."/>
            <person name="Howarth C."/>
            <person name="Jen D."/>
            <person name="Larson L."/>
            <person name="Mehta T."/>
            <person name="Neiman D."/>
            <person name="Pearson M."/>
            <person name="Roberts A."/>
            <person name="Saif S."/>
            <person name="Shea T."/>
            <person name="Shenoy N."/>
            <person name="Sisk P."/>
            <person name="Stolte C."/>
            <person name="Sykes S."/>
            <person name="Walk T."/>
            <person name="White J."/>
            <person name="Yandava C."/>
            <person name="Haas B."/>
            <person name="Nusbaum C."/>
            <person name="Birren B."/>
        </authorList>
    </citation>
    <scope>NUCLEOTIDE SEQUENCE [LARGE SCALE GENOMIC DNA]</scope>
    <source>
        <strain evidence="4">ATCC 64411 / 73-15</strain>
    </source>
</reference>
<dbReference type="VEuPathDB" id="FungiDB:MAPG_00603"/>
<evidence type="ECO:0000313" key="2">
    <source>
        <dbReference type="EMBL" id="KLU81515.1"/>
    </source>
</evidence>
<accession>A0A0C4CS88</accession>
<sequence>MFLSIWNSPLALLNLLSDPHFPDMRFVPWRYLSRHIAGSSPRSKLTLTLEQFRDQYFVPGLPLIIERDQQSCSNPQDSLSPSFPKVHSLWFNNSRCGSAVLSEAAEAVTPEKTCLSEGQIGPRLQQDAVASAYLPYELMFSPLDLDILQEFSLWIRTLKDDEHAAWIADAVAEALSAEGSLPGNDDAGGTRMVRFEAPLRLLSLACSFNKARSRSRDSTQMRRLYIAQAPISDLPLELQGDLPVPELVLRAGKGDIYSTSIWMGLAPTYSPWHRDPNPNLFHQLHGGKTFRIMPPVPGEQVFREAQSRIGLASNPRIRTMGMFQGAETSALHEAIWGPTSGRLSGLLEARLCPGTSLFLPKGWWHSVQSESEDGTLNASVNFWFR</sequence>
<dbReference type="EnsemblFungi" id="MAPG_00603T1">
    <property type="protein sequence ID" value="MAPG_00603T1"/>
    <property type="gene ID" value="MAPG_00603"/>
</dbReference>
<dbReference type="Pfam" id="PF13621">
    <property type="entry name" value="Cupin_8"/>
    <property type="match status" value="1"/>
</dbReference>
<reference evidence="2" key="3">
    <citation type="submission" date="2011-03" db="EMBL/GenBank/DDBJ databases">
        <title>Annotation of Magnaporthe poae ATCC 64411.</title>
        <authorList>
            <person name="Ma L.-J."/>
            <person name="Dead R."/>
            <person name="Young S.K."/>
            <person name="Zeng Q."/>
            <person name="Gargeya S."/>
            <person name="Fitzgerald M."/>
            <person name="Haas B."/>
            <person name="Abouelleil A."/>
            <person name="Alvarado L."/>
            <person name="Arachchi H.M."/>
            <person name="Berlin A."/>
            <person name="Brown A."/>
            <person name="Chapman S.B."/>
            <person name="Chen Z."/>
            <person name="Dunbar C."/>
            <person name="Freedman E."/>
            <person name="Gearin G."/>
            <person name="Gellesch M."/>
            <person name="Goldberg J."/>
            <person name="Griggs A."/>
            <person name="Gujja S."/>
            <person name="Heiman D."/>
            <person name="Howarth C."/>
            <person name="Larson L."/>
            <person name="Lui A."/>
            <person name="MacDonald P.J.P."/>
            <person name="Mehta T."/>
            <person name="Montmayeur A."/>
            <person name="Murphy C."/>
            <person name="Neiman D."/>
            <person name="Pearson M."/>
            <person name="Priest M."/>
            <person name="Roberts A."/>
            <person name="Saif S."/>
            <person name="Shea T."/>
            <person name="Shenoy N."/>
            <person name="Sisk P."/>
            <person name="Stolte C."/>
            <person name="Sykes S."/>
            <person name="Yandava C."/>
            <person name="Wortman J."/>
            <person name="Nusbaum C."/>
            <person name="Birren B."/>
        </authorList>
    </citation>
    <scope>NUCLEOTIDE SEQUENCE</scope>
    <source>
        <strain evidence="2">ATCC 64411</strain>
    </source>
</reference>
<reference evidence="2" key="2">
    <citation type="submission" date="2010-05" db="EMBL/GenBank/DDBJ databases">
        <title>The Genome Sequence of Magnaporthe poae strain ATCC 64411.</title>
        <authorList>
            <consortium name="The Broad Institute Genome Sequencing Platform"/>
            <consortium name="Broad Institute Genome Sequencing Center for Infectious Disease"/>
            <person name="Ma L.-J."/>
            <person name="Dead R."/>
            <person name="Young S."/>
            <person name="Zeng Q."/>
            <person name="Koehrsen M."/>
            <person name="Alvarado L."/>
            <person name="Berlin A."/>
            <person name="Chapman S.B."/>
            <person name="Chen Z."/>
            <person name="Freedman E."/>
            <person name="Gellesch M."/>
            <person name="Goldberg J."/>
            <person name="Griggs A."/>
            <person name="Gujja S."/>
            <person name="Heilman E.R."/>
            <person name="Heiman D."/>
            <person name="Hepburn T."/>
            <person name="Howarth C."/>
            <person name="Jen D."/>
            <person name="Larson L."/>
            <person name="Mehta T."/>
            <person name="Neiman D."/>
            <person name="Pearson M."/>
            <person name="Roberts A."/>
            <person name="Saif S."/>
            <person name="Shea T."/>
            <person name="Shenoy N."/>
            <person name="Sisk P."/>
            <person name="Stolte C."/>
            <person name="Sykes S."/>
            <person name="Walk T."/>
            <person name="White J."/>
            <person name="Yandava C."/>
            <person name="Haas B."/>
            <person name="Nusbaum C."/>
            <person name="Birren B."/>
        </authorList>
    </citation>
    <scope>NUCLEOTIDE SEQUENCE</scope>
    <source>
        <strain evidence="2">ATCC 64411</strain>
    </source>
</reference>
<gene>
    <name evidence="2" type="ORF">MAPG_00603</name>
</gene>
<dbReference type="EMBL" id="ADBL01000144">
    <property type="status" value="NOT_ANNOTATED_CDS"/>
    <property type="molecule type" value="Genomic_DNA"/>
</dbReference>
<reference evidence="3" key="4">
    <citation type="journal article" date="2015" name="G3 (Bethesda)">
        <title>Genome sequences of three phytopathogenic species of the Magnaporthaceae family of fungi.</title>
        <authorList>
            <person name="Okagaki L.H."/>
            <person name="Nunes C.C."/>
            <person name="Sailsbery J."/>
            <person name="Clay B."/>
            <person name="Brown D."/>
            <person name="John T."/>
            <person name="Oh Y."/>
            <person name="Young N."/>
            <person name="Fitzgerald M."/>
            <person name="Haas B.J."/>
            <person name="Zeng Q."/>
            <person name="Young S."/>
            <person name="Adiconis X."/>
            <person name="Fan L."/>
            <person name="Levin J.Z."/>
            <person name="Mitchell T.K."/>
            <person name="Okubara P.A."/>
            <person name="Farman M.L."/>
            <person name="Kohn L.M."/>
            <person name="Birren B."/>
            <person name="Ma L.-J."/>
            <person name="Dean R.A."/>
        </authorList>
    </citation>
    <scope>NUCLEOTIDE SEQUENCE</scope>
    <source>
        <strain evidence="3">ATCC 64411 / 73-15</strain>
    </source>
</reference>
<dbReference type="AlphaFoldDB" id="A0A0C4CS88"/>
<dbReference type="PROSITE" id="PS51184">
    <property type="entry name" value="JMJC"/>
    <property type="match status" value="1"/>
</dbReference>
<proteinExistence type="predicted"/>
<feature type="domain" description="JmjC" evidence="1">
    <location>
        <begin position="233"/>
        <end position="385"/>
    </location>
</feature>